<keyword evidence="1" id="KW-1185">Reference proteome</keyword>
<evidence type="ECO:0000313" key="2">
    <source>
        <dbReference type="WBParaSite" id="nRc.2.0.1.t10406-RA"/>
    </source>
</evidence>
<protein>
    <submittedName>
        <fullName evidence="2">Uncharacterized protein</fullName>
    </submittedName>
</protein>
<evidence type="ECO:0000313" key="1">
    <source>
        <dbReference type="Proteomes" id="UP000887565"/>
    </source>
</evidence>
<organism evidence="1 2">
    <name type="scientific">Romanomermis culicivorax</name>
    <name type="common">Nematode worm</name>
    <dbReference type="NCBI Taxonomy" id="13658"/>
    <lineage>
        <taxon>Eukaryota</taxon>
        <taxon>Metazoa</taxon>
        <taxon>Ecdysozoa</taxon>
        <taxon>Nematoda</taxon>
        <taxon>Enoplea</taxon>
        <taxon>Dorylaimia</taxon>
        <taxon>Mermithida</taxon>
        <taxon>Mermithoidea</taxon>
        <taxon>Mermithidae</taxon>
        <taxon>Romanomermis</taxon>
    </lineage>
</organism>
<dbReference type="Proteomes" id="UP000887565">
    <property type="component" value="Unplaced"/>
</dbReference>
<name>A0A915IAW0_ROMCU</name>
<proteinExistence type="predicted"/>
<reference evidence="2" key="1">
    <citation type="submission" date="2022-11" db="UniProtKB">
        <authorList>
            <consortium name="WormBaseParasite"/>
        </authorList>
    </citation>
    <scope>IDENTIFICATION</scope>
</reference>
<accession>A0A915IAW0</accession>
<dbReference type="WBParaSite" id="nRc.2.0.1.t10406-RA">
    <property type="protein sequence ID" value="nRc.2.0.1.t10406-RA"/>
    <property type="gene ID" value="nRc.2.0.1.g10406"/>
</dbReference>
<dbReference type="AlphaFoldDB" id="A0A915IAW0"/>
<sequence length="200" mass="23275">MEKVQTDFEFFRRVDHLDDAVVMLQRPVPFVAGSDLNSFSGNGHSGRFDKVNKVNSKNETVKEEMGSNIVISINVIKKSSRLYGQIPPDSIKSSSRKKTFDVKCLRNEKVKILKSRQHHEFNSHGFGVQIRIGIVHSFCRRYGDFRRPAGERADQTNRRFALIDVKRRGFVGRKIKGIRVVYCWIFRIRRTFVENNFHNT</sequence>